<dbReference type="AlphaFoldDB" id="M3ALD7"/>
<accession>M3ALD7</accession>
<dbReference type="RefSeq" id="XP_007931703.1">
    <property type="nucleotide sequence ID" value="XM_007933512.1"/>
</dbReference>
<reference evidence="1 2" key="1">
    <citation type="journal article" date="2012" name="PLoS Pathog.">
        <title>Diverse lifestyles and strategies of plant pathogenesis encoded in the genomes of eighteen Dothideomycetes fungi.</title>
        <authorList>
            <person name="Ohm R.A."/>
            <person name="Feau N."/>
            <person name="Henrissat B."/>
            <person name="Schoch C.L."/>
            <person name="Horwitz B.A."/>
            <person name="Barry K.W."/>
            <person name="Condon B.J."/>
            <person name="Copeland A.C."/>
            <person name="Dhillon B."/>
            <person name="Glaser F."/>
            <person name="Hesse C.N."/>
            <person name="Kosti I."/>
            <person name="LaButti K."/>
            <person name="Lindquist E.A."/>
            <person name="Lucas S."/>
            <person name="Salamov A.A."/>
            <person name="Bradshaw R.E."/>
            <person name="Ciuffetti L."/>
            <person name="Hamelin R.C."/>
            <person name="Kema G.H.J."/>
            <person name="Lawrence C."/>
            <person name="Scott J.A."/>
            <person name="Spatafora J.W."/>
            <person name="Turgeon B.G."/>
            <person name="de Wit P.J.G.M."/>
            <person name="Zhong S."/>
            <person name="Goodwin S.B."/>
            <person name="Grigoriev I.V."/>
        </authorList>
    </citation>
    <scope>NUCLEOTIDE SEQUENCE [LARGE SCALE GENOMIC DNA]</scope>
    <source>
        <strain evidence="1 2">CIRAD86</strain>
    </source>
</reference>
<dbReference type="GeneID" id="19334120"/>
<dbReference type="Proteomes" id="UP000016932">
    <property type="component" value="Unassembled WGS sequence"/>
</dbReference>
<evidence type="ECO:0000313" key="1">
    <source>
        <dbReference type="EMBL" id="EME77973.1"/>
    </source>
</evidence>
<organism evidence="1 2">
    <name type="scientific">Pseudocercospora fijiensis (strain CIRAD86)</name>
    <name type="common">Black leaf streak disease fungus</name>
    <name type="synonym">Mycosphaerella fijiensis</name>
    <dbReference type="NCBI Taxonomy" id="383855"/>
    <lineage>
        <taxon>Eukaryota</taxon>
        <taxon>Fungi</taxon>
        <taxon>Dikarya</taxon>
        <taxon>Ascomycota</taxon>
        <taxon>Pezizomycotina</taxon>
        <taxon>Dothideomycetes</taxon>
        <taxon>Dothideomycetidae</taxon>
        <taxon>Mycosphaerellales</taxon>
        <taxon>Mycosphaerellaceae</taxon>
        <taxon>Pseudocercospora</taxon>
    </lineage>
</organism>
<dbReference type="EMBL" id="KB446564">
    <property type="protein sequence ID" value="EME77973.1"/>
    <property type="molecule type" value="Genomic_DNA"/>
</dbReference>
<dbReference type="VEuPathDB" id="FungiDB:MYCFIDRAFT_179424"/>
<protein>
    <submittedName>
        <fullName evidence="1">Uncharacterized protein</fullName>
    </submittedName>
</protein>
<keyword evidence="2" id="KW-1185">Reference proteome</keyword>
<proteinExistence type="predicted"/>
<dbReference type="KEGG" id="pfj:MYCFIDRAFT_179424"/>
<gene>
    <name evidence="1" type="ORF">MYCFIDRAFT_179424</name>
</gene>
<name>M3ALD7_PSEFD</name>
<sequence length="132" mass="14202">MIIAIIVIIVTSTAVERESRTFRVHLVTIQYSPFSISSASIELRGVLPVKFDFAPCHLSPDPLIAVETITYASPPITETILIPNSMHCGCFLESLKDGSEKRSSFPSSSLEAGALLQNLSTSSSSPYSPSAE</sequence>
<evidence type="ECO:0000313" key="2">
    <source>
        <dbReference type="Proteomes" id="UP000016932"/>
    </source>
</evidence>
<dbReference type="HOGENOM" id="CLU_1917982_0_0_1"/>